<evidence type="ECO:0000259" key="6">
    <source>
        <dbReference type="Pfam" id="PF04893"/>
    </source>
</evidence>
<feature type="transmembrane region" description="Helical" evidence="5">
    <location>
        <begin position="34"/>
        <end position="54"/>
    </location>
</feature>
<keyword evidence="3 5" id="KW-1133">Transmembrane helix</keyword>
<evidence type="ECO:0000256" key="5">
    <source>
        <dbReference type="SAM" id="Phobius"/>
    </source>
</evidence>
<keyword evidence="2 5" id="KW-0812">Transmembrane</keyword>
<evidence type="ECO:0000313" key="8">
    <source>
        <dbReference type="Proteomes" id="UP000448943"/>
    </source>
</evidence>
<evidence type="ECO:0000256" key="1">
    <source>
        <dbReference type="ARBA" id="ARBA00004141"/>
    </source>
</evidence>
<feature type="transmembrane region" description="Helical" evidence="5">
    <location>
        <begin position="180"/>
        <end position="204"/>
    </location>
</feature>
<dbReference type="RefSeq" id="WP_160647807.1">
    <property type="nucleotide sequence ID" value="NZ_SIJB01000049.1"/>
</dbReference>
<comment type="subcellular location">
    <subcellularLocation>
        <location evidence="1">Membrane</location>
        <topology evidence="1">Multi-pass membrane protein</topology>
    </subcellularLocation>
</comment>
<evidence type="ECO:0000256" key="3">
    <source>
        <dbReference type="ARBA" id="ARBA00022989"/>
    </source>
</evidence>
<dbReference type="GO" id="GO:0016020">
    <property type="term" value="C:membrane"/>
    <property type="evidence" value="ECO:0007669"/>
    <property type="project" value="UniProtKB-SubCell"/>
</dbReference>
<evidence type="ECO:0000313" key="7">
    <source>
        <dbReference type="EMBL" id="NBI30994.1"/>
    </source>
</evidence>
<accession>A0A6N9Q8R7</accession>
<keyword evidence="8" id="KW-1185">Reference proteome</keyword>
<protein>
    <submittedName>
        <fullName evidence="7">YIP1 family protein</fullName>
    </submittedName>
</protein>
<dbReference type="EMBL" id="SIJB01000049">
    <property type="protein sequence ID" value="NBI30994.1"/>
    <property type="molecule type" value="Genomic_DNA"/>
</dbReference>
<evidence type="ECO:0000256" key="4">
    <source>
        <dbReference type="ARBA" id="ARBA00023136"/>
    </source>
</evidence>
<dbReference type="OrthoDB" id="2987623at2"/>
<organism evidence="7 8">
    <name type="scientific">Chengkuizengella marina</name>
    <dbReference type="NCBI Taxonomy" id="2507566"/>
    <lineage>
        <taxon>Bacteria</taxon>
        <taxon>Bacillati</taxon>
        <taxon>Bacillota</taxon>
        <taxon>Bacilli</taxon>
        <taxon>Bacillales</taxon>
        <taxon>Paenibacillaceae</taxon>
        <taxon>Chengkuizengella</taxon>
    </lineage>
</organism>
<gene>
    <name evidence="7" type="ORF">ERL59_18750</name>
</gene>
<feature type="domain" description="Yip1" evidence="6">
    <location>
        <begin position="24"/>
        <end position="197"/>
    </location>
</feature>
<dbReference type="AlphaFoldDB" id="A0A6N9Q8R7"/>
<dbReference type="Proteomes" id="UP000448943">
    <property type="component" value="Unassembled WGS sequence"/>
</dbReference>
<comment type="caution">
    <text evidence="7">The sequence shown here is derived from an EMBL/GenBank/DDBJ whole genome shotgun (WGS) entry which is preliminary data.</text>
</comment>
<sequence>MDIEQKNEVIESKTVVKLNPWTTIMFKPRATMRYILNTNPPAGKVLLLICLVIFTSLLTNEDQTISIDSFSIELFWHFILILAIGIPVIYYLVPLFFRWIGNILGGKGTTKEIRYVVGYTCIPSIYSFLLLMIFQIIESFFFEISTLPFEILIMSISIWTFIVSLKCLAEAHKFSAWRALGTMMIGWAIIFVSVLLIILAIFLIR</sequence>
<evidence type="ECO:0000256" key="2">
    <source>
        <dbReference type="ARBA" id="ARBA00022692"/>
    </source>
</evidence>
<keyword evidence="4 5" id="KW-0472">Membrane</keyword>
<dbReference type="InterPro" id="IPR006977">
    <property type="entry name" value="Yip1_dom"/>
</dbReference>
<feature type="transmembrane region" description="Helical" evidence="5">
    <location>
        <begin position="74"/>
        <end position="93"/>
    </location>
</feature>
<feature type="transmembrane region" description="Helical" evidence="5">
    <location>
        <begin position="149"/>
        <end position="168"/>
    </location>
</feature>
<reference evidence="7 8" key="1">
    <citation type="submission" date="2019-01" db="EMBL/GenBank/DDBJ databases">
        <title>Chengkuizengella sp. nov., isolated from deep-sea sediment of East Pacific Ocean.</title>
        <authorList>
            <person name="Yang J."/>
            <person name="Lai Q."/>
            <person name="Shao Z."/>
        </authorList>
    </citation>
    <scope>NUCLEOTIDE SEQUENCE [LARGE SCALE GENOMIC DNA]</scope>
    <source>
        <strain evidence="7 8">YPA3-1-1</strain>
    </source>
</reference>
<feature type="transmembrane region" description="Helical" evidence="5">
    <location>
        <begin position="113"/>
        <end position="137"/>
    </location>
</feature>
<proteinExistence type="predicted"/>
<dbReference type="Pfam" id="PF04893">
    <property type="entry name" value="Yip1"/>
    <property type="match status" value="1"/>
</dbReference>
<name>A0A6N9Q8R7_9BACL</name>